<dbReference type="Pfam" id="PF00171">
    <property type="entry name" value="Aldedh"/>
    <property type="match status" value="1"/>
</dbReference>
<dbReference type="PANTHER" id="PTHR43217:SF1">
    <property type="entry name" value="SUCCINATE SEMIALDEHYDE DEHYDROGENASE [NAD(P)+] SAD"/>
    <property type="match status" value="1"/>
</dbReference>
<dbReference type="Gene3D" id="3.40.605.10">
    <property type="entry name" value="Aldehyde Dehydrogenase, Chain A, domain 1"/>
    <property type="match status" value="1"/>
</dbReference>
<dbReference type="GO" id="GO:0004030">
    <property type="term" value="F:aldehyde dehydrogenase [NAD(P)+] activity"/>
    <property type="evidence" value="ECO:0007669"/>
    <property type="project" value="InterPro"/>
</dbReference>
<dbReference type="PANTHER" id="PTHR43217">
    <property type="entry name" value="SUCCINATE SEMIALDEHYDE DEHYDROGENASE [NAD(P)+] SAD"/>
    <property type="match status" value="1"/>
</dbReference>
<dbReference type="KEGG" id="cph:Cpha266_2070"/>
<dbReference type="InterPro" id="IPR016161">
    <property type="entry name" value="Ald_DH/histidinol_DH"/>
</dbReference>
<evidence type="ECO:0000259" key="6">
    <source>
        <dbReference type="Pfam" id="PF00171"/>
    </source>
</evidence>
<evidence type="ECO:0000256" key="1">
    <source>
        <dbReference type="ARBA" id="ARBA00009986"/>
    </source>
</evidence>
<evidence type="ECO:0000313" key="8">
    <source>
        <dbReference type="Proteomes" id="UP000008701"/>
    </source>
</evidence>
<dbReference type="Gene3D" id="3.40.309.10">
    <property type="entry name" value="Aldehyde Dehydrogenase, Chain A, domain 2"/>
    <property type="match status" value="1"/>
</dbReference>
<reference evidence="7 8" key="1">
    <citation type="submission" date="2006-12" db="EMBL/GenBank/DDBJ databases">
        <title>Complete sequence of Chlorobium phaeobacteroides DSM 266.</title>
        <authorList>
            <consortium name="US DOE Joint Genome Institute"/>
            <person name="Copeland A."/>
            <person name="Lucas S."/>
            <person name="Lapidus A."/>
            <person name="Barry K."/>
            <person name="Detter J.C."/>
            <person name="Glavina del Rio T."/>
            <person name="Hammon N."/>
            <person name="Israni S."/>
            <person name="Pitluck S."/>
            <person name="Goltsman E."/>
            <person name="Schmutz J."/>
            <person name="Larimer F."/>
            <person name="Land M."/>
            <person name="Hauser L."/>
            <person name="Mikhailova N."/>
            <person name="Li T."/>
            <person name="Overmann J."/>
            <person name="Bryant D.A."/>
            <person name="Richardson P."/>
        </authorList>
    </citation>
    <scope>NUCLEOTIDE SEQUENCE [LARGE SCALE GENOMIC DNA]</scope>
    <source>
        <strain evidence="7 8">DSM 266</strain>
    </source>
</reference>
<dbReference type="STRING" id="290317.Cpha266_2070"/>
<keyword evidence="3 5" id="KW-0560">Oxidoreductase</keyword>
<feature type="domain" description="Aldehyde dehydrogenase" evidence="6">
    <location>
        <begin position="20"/>
        <end position="472"/>
    </location>
</feature>
<evidence type="ECO:0000256" key="5">
    <source>
        <dbReference type="RuleBase" id="RU003345"/>
    </source>
</evidence>
<dbReference type="AlphaFoldDB" id="A1BI55"/>
<keyword evidence="2" id="KW-0521">NADP</keyword>
<dbReference type="PROSITE" id="PS00687">
    <property type="entry name" value="ALDEHYDE_DEHYDR_GLU"/>
    <property type="match status" value="1"/>
</dbReference>
<dbReference type="InterPro" id="IPR029510">
    <property type="entry name" value="Ald_DH_CS_GLU"/>
</dbReference>
<dbReference type="FunFam" id="3.40.309.10:FF:000010">
    <property type="entry name" value="Gamma-aminobutyraldehyde dehydrogenase"/>
    <property type="match status" value="1"/>
</dbReference>
<name>A1BI55_CHLPD</name>
<protein>
    <submittedName>
        <fullName evidence="7">Aldehyde dehydrogenase</fullName>
    </submittedName>
</protein>
<organism evidence="7 8">
    <name type="scientific">Chlorobium phaeobacteroides (strain DSM 266 / SMG 266 / 2430)</name>
    <dbReference type="NCBI Taxonomy" id="290317"/>
    <lineage>
        <taxon>Bacteria</taxon>
        <taxon>Pseudomonadati</taxon>
        <taxon>Chlorobiota</taxon>
        <taxon>Chlorobiia</taxon>
        <taxon>Chlorobiales</taxon>
        <taxon>Chlorobiaceae</taxon>
        <taxon>Chlorobium/Pelodictyon group</taxon>
        <taxon>Chlorobium</taxon>
    </lineage>
</organism>
<evidence type="ECO:0000256" key="4">
    <source>
        <dbReference type="PROSITE-ProRule" id="PRU10007"/>
    </source>
</evidence>
<dbReference type="GO" id="GO:0004777">
    <property type="term" value="F:succinate-semialdehyde dehydrogenase (NAD+) activity"/>
    <property type="evidence" value="ECO:0007669"/>
    <property type="project" value="TreeGrafter"/>
</dbReference>
<dbReference type="CDD" id="cd07100">
    <property type="entry name" value="ALDH_SSADH1_GabD1"/>
    <property type="match status" value="1"/>
</dbReference>
<dbReference type="InterPro" id="IPR044148">
    <property type="entry name" value="ALDH_GabD1-like"/>
</dbReference>
<evidence type="ECO:0000256" key="2">
    <source>
        <dbReference type="ARBA" id="ARBA00022857"/>
    </source>
</evidence>
<dbReference type="InterPro" id="IPR047110">
    <property type="entry name" value="GABD/Sad-like"/>
</dbReference>
<feature type="active site" evidence="4">
    <location>
        <position position="250"/>
    </location>
</feature>
<dbReference type="HOGENOM" id="CLU_005391_1_0_10"/>
<dbReference type="EMBL" id="CP000492">
    <property type="protein sequence ID" value="ABL66082.1"/>
    <property type="molecule type" value="Genomic_DNA"/>
</dbReference>
<accession>A1BI55</accession>
<dbReference type="eggNOG" id="COG1012">
    <property type="taxonomic scope" value="Bacteria"/>
</dbReference>
<dbReference type="PROSITE" id="PS00070">
    <property type="entry name" value="ALDEHYDE_DEHYDR_CYS"/>
    <property type="match status" value="1"/>
</dbReference>
<dbReference type="Proteomes" id="UP000008701">
    <property type="component" value="Chromosome"/>
</dbReference>
<dbReference type="InterPro" id="IPR016162">
    <property type="entry name" value="Ald_DH_N"/>
</dbReference>
<evidence type="ECO:0000256" key="3">
    <source>
        <dbReference type="ARBA" id="ARBA00023002"/>
    </source>
</evidence>
<dbReference type="InterPro" id="IPR016160">
    <property type="entry name" value="Ald_DH_CS_CYS"/>
</dbReference>
<keyword evidence="8" id="KW-1185">Reference proteome</keyword>
<sequence>MLFSDYHHGLIFSHSKLNAMIVTINPATEEVLADYPVMSQGDVEAVLHQAEQDFIQWKSVPFEVRRNLMVRLGALLRDEKEQHAALISREMGKPLSQAAAEVLKCALICDFYAEHAEAFLQPEEIAVDGSRGMVTFEPLGLLLGVMPWNFPFWQVFRFAVPAVMAGNGVIMKHAPNVTGSAIAIEDLFRRAGFPPHLYRTMHIAFEEVDRLTGFMIAHPSIRAVSLTGSTAAGMAVAEKAGRALKRSVMELGGNDPYLVLDDADLEAAVTVCAASRLLNSGQSCIAAKRFIVHTRVKDRFEALLVARMKGAKMGDPFDPETEVGPMARGDLRDQLHHQVEQSVRDGAQLLCGGVMPEGKGYFYPPTVLSGITKSMAVYGEETFGPVAAIIEAADDAEMVRIANDSPYGLGSAVFSADITRALAIARQLETGNCYINAMVKSDPRLPFGGVKQSGYGRELSSYGIKEFVNIKTLCF</sequence>
<dbReference type="InterPro" id="IPR016163">
    <property type="entry name" value="Ald_DH_C"/>
</dbReference>
<gene>
    <name evidence="7" type="ordered locus">Cpha266_2070</name>
</gene>
<dbReference type="InterPro" id="IPR015590">
    <property type="entry name" value="Aldehyde_DH_dom"/>
</dbReference>
<proteinExistence type="inferred from homology"/>
<evidence type="ECO:0000313" key="7">
    <source>
        <dbReference type="EMBL" id="ABL66082.1"/>
    </source>
</evidence>
<dbReference type="FunFam" id="3.40.605.10:FF:000012">
    <property type="entry name" value="NAD-dependent succinate-semialdehyde dehydrogenase"/>
    <property type="match status" value="1"/>
</dbReference>
<comment type="similarity">
    <text evidence="1 5">Belongs to the aldehyde dehydrogenase family.</text>
</comment>
<dbReference type="SUPFAM" id="SSF53720">
    <property type="entry name" value="ALDH-like"/>
    <property type="match status" value="1"/>
</dbReference>